<dbReference type="AlphaFoldDB" id="A0A9X7UGH1"/>
<gene>
    <name evidence="2" type="ORF">H3V42_07400</name>
</gene>
<evidence type="ECO:0000313" key="3">
    <source>
        <dbReference type="Proteomes" id="UP000515377"/>
    </source>
</evidence>
<name>A0A9X7UGH1_SPHYA</name>
<accession>A0A9X7UGH1</accession>
<feature type="region of interest" description="Disordered" evidence="1">
    <location>
        <begin position="1"/>
        <end position="21"/>
    </location>
</feature>
<dbReference type="EMBL" id="CP060122">
    <property type="protein sequence ID" value="QNG48914.1"/>
    <property type="molecule type" value="Genomic_DNA"/>
</dbReference>
<evidence type="ECO:0000256" key="1">
    <source>
        <dbReference type="SAM" id="MobiDB-lite"/>
    </source>
</evidence>
<dbReference type="Proteomes" id="UP000515377">
    <property type="component" value="Chromosome"/>
</dbReference>
<reference evidence="2 3" key="1">
    <citation type="submission" date="2020-07" db="EMBL/GenBank/DDBJ databases">
        <title>Whole genome sequence of Sphingobium yanoikuyae A3.</title>
        <authorList>
            <person name="Han S.-S."/>
        </authorList>
    </citation>
    <scope>NUCLEOTIDE SEQUENCE [LARGE SCALE GENOMIC DNA]</scope>
    <source>
        <strain evidence="2 3">A3</strain>
    </source>
</reference>
<dbReference type="InterPro" id="IPR014915">
    <property type="entry name" value="Phage_TLS_TfmB"/>
</dbReference>
<evidence type="ECO:0000313" key="2">
    <source>
        <dbReference type="EMBL" id="QNG48914.1"/>
    </source>
</evidence>
<dbReference type="Pfam" id="PF08809">
    <property type="entry name" value="DUF1799"/>
    <property type="match status" value="1"/>
</dbReference>
<proteinExistence type="predicted"/>
<organism evidence="2 3">
    <name type="scientific">Sphingobium yanoikuyae</name>
    <name type="common">Sphingomonas yanoikuyae</name>
    <dbReference type="NCBI Taxonomy" id="13690"/>
    <lineage>
        <taxon>Bacteria</taxon>
        <taxon>Pseudomonadati</taxon>
        <taxon>Pseudomonadota</taxon>
        <taxon>Alphaproteobacteria</taxon>
        <taxon>Sphingomonadales</taxon>
        <taxon>Sphingomonadaceae</taxon>
        <taxon>Sphingobium</taxon>
    </lineage>
</organism>
<protein>
    <submittedName>
        <fullName evidence="2">DUF1799 domain-containing protein</fullName>
    </submittedName>
</protein>
<sequence>MKDAARHWARGGSPDLTEATSDAEAWGLPAEAIEDLSKEEPGFPVWPQNMPIVTAFLAISNQWQMIAMPSGHIYWQGLDYARARAGLKQAAIVVSPAQWAWLRVMESAARSVLNGYRG</sequence>